<dbReference type="CDD" id="cd09602">
    <property type="entry name" value="M1_APN"/>
    <property type="match status" value="1"/>
</dbReference>
<keyword evidence="7" id="KW-0862">Zinc</keyword>
<evidence type="ECO:0000256" key="7">
    <source>
        <dbReference type="ARBA" id="ARBA00022833"/>
    </source>
</evidence>
<dbReference type="Pfam" id="PF11838">
    <property type="entry name" value="ERAP1_C"/>
    <property type="match status" value="1"/>
</dbReference>
<protein>
    <submittedName>
        <fullName evidence="12">Unannotated protein</fullName>
    </submittedName>
</protein>
<dbReference type="InterPro" id="IPR050344">
    <property type="entry name" value="Peptidase_M1_aminopeptidases"/>
</dbReference>
<name>A0A6J7PNY6_9ZZZZ</name>
<dbReference type="InterPro" id="IPR045357">
    <property type="entry name" value="Aminopeptidase_N-like_N"/>
</dbReference>
<dbReference type="InterPro" id="IPR042097">
    <property type="entry name" value="Aminopeptidase_N-like_N_sf"/>
</dbReference>
<evidence type="ECO:0000256" key="8">
    <source>
        <dbReference type="ARBA" id="ARBA00023049"/>
    </source>
</evidence>
<gene>
    <name evidence="12" type="ORF">UFOPK4043_00854</name>
</gene>
<dbReference type="PANTHER" id="PTHR11533:SF174">
    <property type="entry name" value="PUROMYCIN-SENSITIVE AMINOPEPTIDASE-RELATED"/>
    <property type="match status" value="1"/>
</dbReference>
<dbReference type="Pfam" id="PF17900">
    <property type="entry name" value="Peptidase_M1_N"/>
    <property type="match status" value="1"/>
</dbReference>
<evidence type="ECO:0000256" key="2">
    <source>
        <dbReference type="ARBA" id="ARBA00010136"/>
    </source>
</evidence>
<keyword evidence="8" id="KW-0482">Metalloprotease</keyword>
<feature type="domain" description="Peptidase M1 membrane alanine aminopeptidase" evidence="9">
    <location>
        <begin position="140"/>
        <end position="352"/>
    </location>
</feature>
<dbReference type="GO" id="GO:0070006">
    <property type="term" value="F:metalloaminopeptidase activity"/>
    <property type="evidence" value="ECO:0007669"/>
    <property type="project" value="TreeGrafter"/>
</dbReference>
<evidence type="ECO:0000256" key="1">
    <source>
        <dbReference type="ARBA" id="ARBA00001947"/>
    </source>
</evidence>
<accession>A0A6J7PNY6</accession>
<dbReference type="GO" id="GO:0006508">
    <property type="term" value="P:proteolysis"/>
    <property type="evidence" value="ECO:0007669"/>
    <property type="project" value="UniProtKB-KW"/>
</dbReference>
<evidence type="ECO:0000259" key="11">
    <source>
        <dbReference type="Pfam" id="PF17900"/>
    </source>
</evidence>
<dbReference type="EMBL" id="CAFBPA010000116">
    <property type="protein sequence ID" value="CAB5006651.1"/>
    <property type="molecule type" value="Genomic_DNA"/>
</dbReference>
<dbReference type="Gene3D" id="1.10.390.10">
    <property type="entry name" value="Neutral Protease Domain 2"/>
    <property type="match status" value="1"/>
</dbReference>
<reference evidence="12" key="1">
    <citation type="submission" date="2020-05" db="EMBL/GenBank/DDBJ databases">
        <authorList>
            <person name="Chiriac C."/>
            <person name="Salcher M."/>
            <person name="Ghai R."/>
            <person name="Kavagutti S V."/>
        </authorList>
    </citation>
    <scope>NUCLEOTIDE SEQUENCE</scope>
</reference>
<dbReference type="InterPro" id="IPR012778">
    <property type="entry name" value="Pept_M1_aminopeptidase"/>
</dbReference>
<dbReference type="SUPFAM" id="SSF55486">
    <property type="entry name" value="Metalloproteases ('zincins'), catalytic domain"/>
    <property type="match status" value="1"/>
</dbReference>
<keyword evidence="4" id="KW-0645">Protease</keyword>
<dbReference type="Gene3D" id="2.60.40.1730">
    <property type="entry name" value="tricorn interacting facor f3 domain"/>
    <property type="match status" value="1"/>
</dbReference>
<dbReference type="InterPro" id="IPR014782">
    <property type="entry name" value="Peptidase_M1_dom"/>
</dbReference>
<dbReference type="InterPro" id="IPR001930">
    <property type="entry name" value="Peptidase_M1"/>
</dbReference>
<proteinExistence type="inferred from homology"/>
<evidence type="ECO:0000256" key="6">
    <source>
        <dbReference type="ARBA" id="ARBA00022801"/>
    </source>
</evidence>
<feature type="domain" description="ERAP1-like C-terminal" evidence="10">
    <location>
        <begin position="439"/>
        <end position="747"/>
    </location>
</feature>
<evidence type="ECO:0000313" key="12">
    <source>
        <dbReference type="EMBL" id="CAB5006651.1"/>
    </source>
</evidence>
<evidence type="ECO:0000259" key="10">
    <source>
        <dbReference type="Pfam" id="PF11838"/>
    </source>
</evidence>
<comment type="cofactor">
    <cofactor evidence="1">
        <name>Zn(2+)</name>
        <dbReference type="ChEBI" id="CHEBI:29105"/>
    </cofactor>
</comment>
<dbReference type="FunFam" id="1.10.390.10:FF:000004">
    <property type="entry name" value="Aminopeptidase N"/>
    <property type="match status" value="1"/>
</dbReference>
<dbReference type="GO" id="GO:0043171">
    <property type="term" value="P:peptide catabolic process"/>
    <property type="evidence" value="ECO:0007669"/>
    <property type="project" value="TreeGrafter"/>
</dbReference>
<evidence type="ECO:0000256" key="5">
    <source>
        <dbReference type="ARBA" id="ARBA00022723"/>
    </source>
</evidence>
<dbReference type="PRINTS" id="PR00756">
    <property type="entry name" value="ALADIPTASE"/>
</dbReference>
<organism evidence="12">
    <name type="scientific">freshwater metagenome</name>
    <dbReference type="NCBI Taxonomy" id="449393"/>
    <lineage>
        <taxon>unclassified sequences</taxon>
        <taxon>metagenomes</taxon>
        <taxon>ecological metagenomes</taxon>
    </lineage>
</organism>
<dbReference type="PANTHER" id="PTHR11533">
    <property type="entry name" value="PROTEASE M1 ZINC METALLOPROTEASE"/>
    <property type="match status" value="1"/>
</dbReference>
<dbReference type="GO" id="GO:0005615">
    <property type="term" value="C:extracellular space"/>
    <property type="evidence" value="ECO:0007669"/>
    <property type="project" value="TreeGrafter"/>
</dbReference>
<dbReference type="InterPro" id="IPR027268">
    <property type="entry name" value="Peptidase_M4/M1_CTD_sf"/>
</dbReference>
<evidence type="ECO:0000256" key="3">
    <source>
        <dbReference type="ARBA" id="ARBA00022438"/>
    </source>
</evidence>
<dbReference type="InterPro" id="IPR024571">
    <property type="entry name" value="ERAP1-like_C_dom"/>
</dbReference>
<dbReference type="GO" id="GO:0042277">
    <property type="term" value="F:peptide binding"/>
    <property type="evidence" value="ECO:0007669"/>
    <property type="project" value="TreeGrafter"/>
</dbReference>
<dbReference type="GO" id="GO:0008270">
    <property type="term" value="F:zinc ion binding"/>
    <property type="evidence" value="ECO:0007669"/>
    <property type="project" value="InterPro"/>
</dbReference>
<dbReference type="AlphaFoldDB" id="A0A6J7PNY6"/>
<dbReference type="NCBIfam" id="TIGR02412">
    <property type="entry name" value="pepN_strep_liv"/>
    <property type="match status" value="1"/>
</dbReference>
<dbReference type="GO" id="GO:0016020">
    <property type="term" value="C:membrane"/>
    <property type="evidence" value="ECO:0007669"/>
    <property type="project" value="TreeGrafter"/>
</dbReference>
<evidence type="ECO:0000256" key="4">
    <source>
        <dbReference type="ARBA" id="ARBA00022670"/>
    </source>
</evidence>
<comment type="similarity">
    <text evidence="2">Belongs to the peptidase M1 family.</text>
</comment>
<keyword evidence="3" id="KW-0031">Aminopeptidase</keyword>
<dbReference type="SUPFAM" id="SSF63737">
    <property type="entry name" value="Leukotriene A4 hydrolase N-terminal domain"/>
    <property type="match status" value="1"/>
</dbReference>
<feature type="domain" description="Aminopeptidase N-like N-terminal" evidence="11">
    <location>
        <begin position="25"/>
        <end position="97"/>
    </location>
</feature>
<dbReference type="Pfam" id="PF01433">
    <property type="entry name" value="Peptidase_M1"/>
    <property type="match status" value="1"/>
</dbReference>
<sequence>MVITADCAYMNTGEGLHRFVDPVDNETYLYTQFESADARRMFACFEQPDLKATFALTVTAPSHWKVVSNSPSPDPEMITPTTSRWTFEATPRMSTYITALVAGPYHEVRDSYTGTFGTYPLGIFCRNSLAQYLDPEDIFDLTKAGFEFFEKQFQIGYPFGKYDQLFVPEFNAGAMENAGCVTFLEDLIFRSRVTDAAYEQRANTILHEMAHMWFGDLVTMTWWDDLWLNESFAEWAAHYANVNATRYVDAWTSFSNQRKAWAYRQDQLPSTHPIAADMVDLDSVRVNFDGITYAKGASALRQLVAWVGEPEFLTGVHNYFVKHAWGNTQLSDLLSELEATSGRDLSGWTDEWLRTSGVNLIRPQFELAADGTYSDFTITQEPPSAPAGLPPTLRSHRMAIGLYDLVAGQLTRRERFELDVVGASTKVPALVGIKQPALLLLNDDDLTFAKVRLDEKSWRTAVEHLGVVDSSLARAIIWGAAWDMTRDAEVSTGDFLALVLSGIGQESDIGVVQGVLRQLKSAIDQFAAPANRSGYLEQLANGVLGFAQDSEPGSDHQLAFARVFNSCATTSAHLDIVAGLLDGSITWSGLKIDTDLRWSLLQRLVVTGRLAEEAIEAELRSDDTATGRRQAAVAFAARPTMVAKELAWADIIERTELPNAILEDTIGGFVQPDQVELLVDYRSKYFAALPQVWAKRTMETSQSITMGLYPAFLVDEETLAQTDAFLAGDLNSALRRLVGEGRDGIERALRARAADTSK</sequence>
<keyword evidence="5" id="KW-0479">Metal-binding</keyword>
<dbReference type="GO" id="GO:0005737">
    <property type="term" value="C:cytoplasm"/>
    <property type="evidence" value="ECO:0007669"/>
    <property type="project" value="TreeGrafter"/>
</dbReference>
<keyword evidence="6" id="KW-0378">Hydrolase</keyword>
<evidence type="ECO:0000259" key="9">
    <source>
        <dbReference type="Pfam" id="PF01433"/>
    </source>
</evidence>